<reference evidence="3 4" key="1">
    <citation type="submission" date="2014-04" db="EMBL/GenBank/DDBJ databases">
        <authorList>
            <consortium name="DOE Joint Genome Institute"/>
            <person name="Kuo A."/>
            <person name="Girlanda M."/>
            <person name="Perotto S."/>
            <person name="Kohler A."/>
            <person name="Nagy L.G."/>
            <person name="Floudas D."/>
            <person name="Copeland A."/>
            <person name="Barry K.W."/>
            <person name="Cichocki N."/>
            <person name="Veneault-Fourrey C."/>
            <person name="LaButti K."/>
            <person name="Lindquist E.A."/>
            <person name="Lipzen A."/>
            <person name="Lundell T."/>
            <person name="Morin E."/>
            <person name="Murat C."/>
            <person name="Sun H."/>
            <person name="Tunlid A."/>
            <person name="Henrissat B."/>
            <person name="Grigoriev I.V."/>
            <person name="Hibbett D.S."/>
            <person name="Martin F."/>
            <person name="Nordberg H.P."/>
            <person name="Cantor M.N."/>
            <person name="Hua S.X."/>
        </authorList>
    </citation>
    <scope>NUCLEOTIDE SEQUENCE [LARGE SCALE GENOMIC DNA]</scope>
    <source>
        <strain evidence="3 4">MUT 4182</strain>
    </source>
</reference>
<evidence type="ECO:0000256" key="2">
    <source>
        <dbReference type="SAM" id="MobiDB-lite"/>
    </source>
</evidence>
<dbReference type="AlphaFoldDB" id="A0A0C3Q862"/>
<dbReference type="OrthoDB" id="7340501at2759"/>
<comment type="similarity">
    <text evidence="1">Belongs to the actin family.</text>
</comment>
<proteinExistence type="inferred from homology"/>
<feature type="compositionally biased region" description="Basic and acidic residues" evidence="2">
    <location>
        <begin position="462"/>
        <end position="477"/>
    </location>
</feature>
<organism evidence="3 4">
    <name type="scientific">Tulasnella calospora MUT 4182</name>
    <dbReference type="NCBI Taxonomy" id="1051891"/>
    <lineage>
        <taxon>Eukaryota</taxon>
        <taxon>Fungi</taxon>
        <taxon>Dikarya</taxon>
        <taxon>Basidiomycota</taxon>
        <taxon>Agaricomycotina</taxon>
        <taxon>Agaricomycetes</taxon>
        <taxon>Cantharellales</taxon>
        <taxon>Tulasnellaceae</taxon>
        <taxon>Tulasnella</taxon>
    </lineage>
</organism>
<sequence length="727" mass="81900">MSEVYNLPEPPVAGDPVIFNSNYDSGSKTPIVIDNGSTSFRYGWATQENGPYVQPNLVAKFRDKRSNRQVLLFGDSVDVEPQARAAAKSPWEGDHLNNSEALEAALDFAFLHLGIDTSTVGHPIIMTERLCTLSQSRSIVSEMMFELYSVPGVTYAVESLMSFAYNLAPVPADRRDGLVLSFNTASTSVVPVLGGVPIYSKTRRLPFGGLQASQYLVKLLQLKSPNFPAANLLALPQNGTWLYQTFSEFSLDYKDTVRRLNDPDCMTQANRVVQFPFSQSKIKTEEELAALAERRKESGRRLQEEAARRRAEKLQQKERDLEELLALRKSKDDEDEEAFAEKLEEADIESEKALDDLIKKLEADLKRAKKKDAPEDELTEEPTFPLLDVPDEELDEEGLKEKRRQKLNKGLYDARVRMKEEKAKEKAAAAEGARLEEQERENDFEAWSAKLRSEHERLAAKMREREKRKAELSDRKSAANQARMRNIATLTTDQVPPRKRRKRGDDDDDFGMDDADFDIYREIGGGDGLSEEEDLNQLKTIETRLLAHDPNFSVSNTWASISTRKSALIRAFCPAYDAEAMQDPTTKHQMALNVERWKVPEAWFTPSMAGVDCAGLGEIINNILGSFTVQDRVRLAKNVFLAGGPSQIPNLQPRILSTIRQLLPPDTEISVKLAQNPQLDAWYGMAEFARTPEFGTPATGMISKADYEEYGADRIRTWWGGNPNYVI</sequence>
<name>A0A0C3Q862_9AGAM</name>
<feature type="region of interest" description="Disordered" evidence="2">
    <location>
        <begin position="295"/>
        <end position="315"/>
    </location>
</feature>
<dbReference type="PANTHER" id="PTHR11937">
    <property type="entry name" value="ACTIN"/>
    <property type="match status" value="1"/>
</dbReference>
<dbReference type="SUPFAM" id="SSF53067">
    <property type="entry name" value="Actin-like ATPase domain"/>
    <property type="match status" value="2"/>
</dbReference>
<reference evidence="4" key="2">
    <citation type="submission" date="2015-01" db="EMBL/GenBank/DDBJ databases">
        <title>Evolutionary Origins and Diversification of the Mycorrhizal Mutualists.</title>
        <authorList>
            <consortium name="DOE Joint Genome Institute"/>
            <consortium name="Mycorrhizal Genomics Consortium"/>
            <person name="Kohler A."/>
            <person name="Kuo A."/>
            <person name="Nagy L.G."/>
            <person name="Floudas D."/>
            <person name="Copeland A."/>
            <person name="Barry K.W."/>
            <person name="Cichocki N."/>
            <person name="Veneault-Fourrey C."/>
            <person name="LaButti K."/>
            <person name="Lindquist E.A."/>
            <person name="Lipzen A."/>
            <person name="Lundell T."/>
            <person name="Morin E."/>
            <person name="Murat C."/>
            <person name="Riley R."/>
            <person name="Ohm R."/>
            <person name="Sun H."/>
            <person name="Tunlid A."/>
            <person name="Henrissat B."/>
            <person name="Grigoriev I.V."/>
            <person name="Hibbett D.S."/>
            <person name="Martin F."/>
        </authorList>
    </citation>
    <scope>NUCLEOTIDE SEQUENCE [LARGE SCALE GENOMIC DNA]</scope>
    <source>
        <strain evidence="4">MUT 4182</strain>
    </source>
</reference>
<gene>
    <name evidence="3" type="ORF">M407DRAFT_81599</name>
</gene>
<evidence type="ECO:0000313" key="3">
    <source>
        <dbReference type="EMBL" id="KIO20406.1"/>
    </source>
</evidence>
<dbReference type="EMBL" id="KN823175">
    <property type="protein sequence ID" value="KIO20406.1"/>
    <property type="molecule type" value="Genomic_DNA"/>
</dbReference>
<dbReference type="InterPro" id="IPR043129">
    <property type="entry name" value="ATPase_NBD"/>
</dbReference>
<dbReference type="HOGENOM" id="CLU_008246_1_0_1"/>
<protein>
    <recommendedName>
        <fullName evidence="5">Actin-like ATPase domain-containing protein</fullName>
    </recommendedName>
</protein>
<dbReference type="Pfam" id="PF00022">
    <property type="entry name" value="Actin"/>
    <property type="match status" value="2"/>
</dbReference>
<dbReference type="Proteomes" id="UP000054248">
    <property type="component" value="Unassembled WGS sequence"/>
</dbReference>
<evidence type="ECO:0008006" key="5">
    <source>
        <dbReference type="Google" id="ProtNLM"/>
    </source>
</evidence>
<evidence type="ECO:0000256" key="1">
    <source>
        <dbReference type="RuleBase" id="RU000487"/>
    </source>
</evidence>
<accession>A0A0C3Q862</accession>
<feature type="region of interest" description="Disordered" evidence="2">
    <location>
        <begin position="423"/>
        <end position="443"/>
    </location>
</feature>
<dbReference type="SMART" id="SM00268">
    <property type="entry name" value="ACTIN"/>
    <property type="match status" value="1"/>
</dbReference>
<feature type="region of interest" description="Disordered" evidence="2">
    <location>
        <begin position="462"/>
        <end position="513"/>
    </location>
</feature>
<dbReference type="InterPro" id="IPR004000">
    <property type="entry name" value="Actin"/>
</dbReference>
<keyword evidence="4" id="KW-1185">Reference proteome</keyword>
<dbReference type="FunFam" id="3.30.420.40:FF:000058">
    <property type="entry name" value="Putative actin-related protein 5"/>
    <property type="match status" value="1"/>
</dbReference>
<evidence type="ECO:0000313" key="4">
    <source>
        <dbReference type="Proteomes" id="UP000054248"/>
    </source>
</evidence>
<dbReference type="Gene3D" id="3.30.420.40">
    <property type="match status" value="2"/>
</dbReference>
<dbReference type="STRING" id="1051891.A0A0C3Q862"/>